<evidence type="ECO:0000256" key="8">
    <source>
        <dbReference type="ARBA" id="ARBA00023242"/>
    </source>
</evidence>
<keyword evidence="5 9" id="KW-0238">DNA-binding</keyword>
<comment type="subcellular location">
    <subcellularLocation>
        <location evidence="1 9 10">Nucleus</location>
    </subcellularLocation>
</comment>
<keyword evidence="7" id="KW-0804">Transcription</keyword>
<dbReference type="AlphaFoldDB" id="A0A8U8CFJ1"/>
<feature type="region of interest" description="Disordered" evidence="11">
    <location>
        <begin position="1"/>
        <end position="96"/>
    </location>
</feature>
<dbReference type="InterPro" id="IPR022067">
    <property type="entry name" value="HoxA13_N"/>
</dbReference>
<dbReference type="PANTHER" id="PTHR45804:SF5">
    <property type="entry name" value="HOMEOBOX PROTEIN HOX-C13"/>
    <property type="match status" value="1"/>
</dbReference>
<evidence type="ECO:0000256" key="7">
    <source>
        <dbReference type="ARBA" id="ARBA00023163"/>
    </source>
</evidence>
<feature type="DNA-binding region" description="Homeobox" evidence="9">
    <location>
        <begin position="258"/>
        <end position="301"/>
    </location>
</feature>
<dbReference type="InterPro" id="IPR009057">
    <property type="entry name" value="Homeodomain-like_sf"/>
</dbReference>
<evidence type="ECO:0000256" key="6">
    <source>
        <dbReference type="ARBA" id="ARBA00023155"/>
    </source>
</evidence>
<reference evidence="12" key="1">
    <citation type="submission" date="2025-08" db="UniProtKB">
        <authorList>
            <consortium name="Ensembl"/>
        </authorList>
    </citation>
    <scope>IDENTIFICATION</scope>
</reference>
<comment type="similarity">
    <text evidence="2">Belongs to the Abd-B homeobox family.</text>
</comment>
<evidence type="ECO:0000256" key="5">
    <source>
        <dbReference type="ARBA" id="ARBA00023125"/>
    </source>
</evidence>
<dbReference type="Proteomes" id="UP000694382">
    <property type="component" value="Unassembled WGS sequence"/>
</dbReference>
<feature type="compositionally biased region" description="Basic and acidic residues" evidence="11">
    <location>
        <begin position="1"/>
        <end position="10"/>
    </location>
</feature>
<dbReference type="InterPro" id="IPR001356">
    <property type="entry name" value="HD"/>
</dbReference>
<keyword evidence="4" id="KW-0805">Transcription regulation</keyword>
<keyword evidence="13" id="KW-1185">Reference proteome</keyword>
<dbReference type="Pfam" id="PF12284">
    <property type="entry name" value="HoxA13_N"/>
    <property type="match status" value="1"/>
</dbReference>
<evidence type="ECO:0000256" key="1">
    <source>
        <dbReference type="ARBA" id="ARBA00004123"/>
    </source>
</evidence>
<evidence type="ECO:0000256" key="11">
    <source>
        <dbReference type="SAM" id="MobiDB-lite"/>
    </source>
</evidence>
<feature type="compositionally biased region" description="Gly residues" evidence="11">
    <location>
        <begin position="11"/>
        <end position="25"/>
    </location>
</feature>
<dbReference type="SUPFAM" id="SSF46689">
    <property type="entry name" value="Homeodomain-like"/>
    <property type="match status" value="1"/>
</dbReference>
<evidence type="ECO:0000313" key="12">
    <source>
        <dbReference type="Ensembl" id="ENSCPVP00000025455.1"/>
    </source>
</evidence>
<dbReference type="GO" id="GO:0000981">
    <property type="term" value="F:DNA-binding transcription factor activity, RNA polymerase II-specific"/>
    <property type="evidence" value="ECO:0007669"/>
    <property type="project" value="InterPro"/>
</dbReference>
<feature type="compositionally biased region" description="Low complexity" evidence="11">
    <location>
        <begin position="42"/>
        <end position="54"/>
    </location>
</feature>
<evidence type="ECO:0000256" key="4">
    <source>
        <dbReference type="ARBA" id="ARBA00023015"/>
    </source>
</evidence>
<dbReference type="GO" id="GO:0005634">
    <property type="term" value="C:nucleus"/>
    <property type="evidence" value="ECO:0007669"/>
    <property type="project" value="UniProtKB-SubCell"/>
</dbReference>
<accession>A0A8U8CFJ1</accession>
<dbReference type="Ensembl" id="ENSCPVT00000027355.1">
    <property type="protein sequence ID" value="ENSCPVP00000025455.1"/>
    <property type="gene ID" value="ENSCPVG00000015398.2"/>
</dbReference>
<dbReference type="Gene3D" id="1.10.10.60">
    <property type="entry name" value="Homeodomain-like"/>
    <property type="match status" value="1"/>
</dbReference>
<dbReference type="InterPro" id="IPR051003">
    <property type="entry name" value="AP_axis_regulatory_Homeobox"/>
</dbReference>
<name>A0A8U8CFJ1_GEOPR</name>
<dbReference type="CDD" id="cd00086">
    <property type="entry name" value="homeodomain"/>
    <property type="match status" value="1"/>
</dbReference>
<protein>
    <submittedName>
        <fullName evidence="12">Uncharacterized protein</fullName>
    </submittedName>
</protein>
<evidence type="ECO:0000256" key="10">
    <source>
        <dbReference type="RuleBase" id="RU000682"/>
    </source>
</evidence>
<dbReference type="InterPro" id="IPR017970">
    <property type="entry name" value="Homeobox_CS"/>
</dbReference>
<dbReference type="PROSITE" id="PS00027">
    <property type="entry name" value="HOMEOBOX_1"/>
    <property type="match status" value="1"/>
</dbReference>
<dbReference type="Pfam" id="PF00046">
    <property type="entry name" value="Homeodomain"/>
    <property type="match status" value="1"/>
</dbReference>
<keyword evidence="3" id="KW-0217">Developmental protein</keyword>
<evidence type="ECO:0000256" key="3">
    <source>
        <dbReference type="ARBA" id="ARBA00022473"/>
    </source>
</evidence>
<keyword evidence="6 9" id="KW-0371">Homeobox</keyword>
<evidence type="ECO:0000256" key="2">
    <source>
        <dbReference type="ARBA" id="ARBA00006317"/>
    </source>
</evidence>
<dbReference type="SMART" id="SM00389">
    <property type="entry name" value="HOX"/>
    <property type="match status" value="1"/>
</dbReference>
<evidence type="ECO:0000256" key="9">
    <source>
        <dbReference type="PROSITE-ProRule" id="PRU00108"/>
    </source>
</evidence>
<organism evidence="12 13">
    <name type="scientific">Geospiza parvula</name>
    <name type="common">Small tree-finch</name>
    <name type="synonym">Camarhynchus parvulus</name>
    <dbReference type="NCBI Taxonomy" id="87175"/>
    <lineage>
        <taxon>Eukaryota</taxon>
        <taxon>Metazoa</taxon>
        <taxon>Chordata</taxon>
        <taxon>Craniata</taxon>
        <taxon>Vertebrata</taxon>
        <taxon>Euteleostomi</taxon>
        <taxon>Archelosauria</taxon>
        <taxon>Archosauria</taxon>
        <taxon>Dinosauria</taxon>
        <taxon>Saurischia</taxon>
        <taxon>Theropoda</taxon>
        <taxon>Coelurosauria</taxon>
        <taxon>Aves</taxon>
        <taxon>Neognathae</taxon>
        <taxon>Neoaves</taxon>
        <taxon>Telluraves</taxon>
        <taxon>Australaves</taxon>
        <taxon>Passeriformes</taxon>
        <taxon>Thraupidae</taxon>
        <taxon>Camarhynchus</taxon>
    </lineage>
</organism>
<dbReference type="GO" id="GO:0003677">
    <property type="term" value="F:DNA binding"/>
    <property type="evidence" value="ECO:0007669"/>
    <property type="project" value="UniProtKB-UniRule"/>
</dbReference>
<evidence type="ECO:0000313" key="13">
    <source>
        <dbReference type="Proteomes" id="UP000694382"/>
    </source>
</evidence>
<sequence>WNLAENREWGGGDTKGGARGGGGVGVSSRRGADQSARGMPRGAGFLNGAAAAGARRMRARRGDGGGVPGRGAELPPPPAPEREERRARRRPAAYAELAGAEPARQCPSGSLGYGGYPFAPGYYGCRLNLQQKPCGYHPPDKFAEAGGALGAEELPPARAKEFPFYPGFPGSYQAVPGYLDVSVVPALAEPRHEALLPMEGYQGWALANAGWDGQVYCSKEQPQPAHLWKAPFPDVVPLQAEPSPFRRGRKKRVPKELEREFAASRFITKEKRRRIAGATSLSERQVTIWFQNRRVKEKKVQGKARPGHPRDT</sequence>
<proteinExistence type="inferred from homology"/>
<reference evidence="12" key="2">
    <citation type="submission" date="2025-09" db="UniProtKB">
        <authorList>
            <consortium name="Ensembl"/>
        </authorList>
    </citation>
    <scope>IDENTIFICATION</scope>
</reference>
<keyword evidence="8 9" id="KW-0539">Nucleus</keyword>
<dbReference type="PROSITE" id="PS50071">
    <property type="entry name" value="HOMEOBOX_2"/>
    <property type="match status" value="1"/>
</dbReference>
<dbReference type="PANTHER" id="PTHR45804">
    <property type="entry name" value="SEGMENTATION PROTEIN FUSHI TARAZU-LIKE PROTEIN"/>
    <property type="match status" value="1"/>
</dbReference>